<organism evidence="4 5">
    <name type="scientific">Gordonia rhizosphera NBRC 16068</name>
    <dbReference type="NCBI Taxonomy" id="1108045"/>
    <lineage>
        <taxon>Bacteria</taxon>
        <taxon>Bacillati</taxon>
        <taxon>Actinomycetota</taxon>
        <taxon>Actinomycetes</taxon>
        <taxon>Mycobacteriales</taxon>
        <taxon>Gordoniaceae</taxon>
        <taxon>Gordonia</taxon>
    </lineage>
</organism>
<dbReference type="NCBIfam" id="NF009467">
    <property type="entry name" value="PRK12826.1-3"/>
    <property type="match status" value="1"/>
</dbReference>
<sequence length="288" mass="31094">MSQGRVEGKVAFITGAARGQGRSHAVRLAEEGADIIAVDLCEDIDSNGYPLARQEDLEETARLVEKYDRRIVTAKADVRERAQLAEAVKNGVAELGRLDIVVAQAGIAPMGSNGNVQAWLDVIDTNMLGVFNAIHAAVPYLQEGASIIATGSAAAFMDFDNMPAPGADPGGQGYTVAKLGLSSYIHELARVLAPKMIRANVVHPTNCNTDMLQSEPMYKAFRPDLEHPTAEDALLAFPEQQAMPIPWIEPVDISNAVVYLASDESRYVTGTQMRVDAGSYLKFHSFHV</sequence>
<accession>K6WF31</accession>
<dbReference type="InterPro" id="IPR036291">
    <property type="entry name" value="NAD(P)-bd_dom_sf"/>
</dbReference>
<evidence type="ECO:0000256" key="2">
    <source>
        <dbReference type="ARBA" id="ARBA00023002"/>
    </source>
</evidence>
<evidence type="ECO:0000256" key="1">
    <source>
        <dbReference type="ARBA" id="ARBA00006484"/>
    </source>
</evidence>
<dbReference type="PROSITE" id="PS00061">
    <property type="entry name" value="ADH_SHORT"/>
    <property type="match status" value="1"/>
</dbReference>
<dbReference type="InterPro" id="IPR023985">
    <property type="entry name" value="SDR_subfam_1"/>
</dbReference>
<comment type="caution">
    <text evidence="4">The sequence shown here is derived from an EMBL/GenBank/DDBJ whole genome shotgun (WGS) entry which is preliminary data.</text>
</comment>
<reference evidence="4 5" key="1">
    <citation type="submission" date="2012-08" db="EMBL/GenBank/DDBJ databases">
        <title>Whole genome shotgun sequence of Gordonia rhizosphera NBRC 16068.</title>
        <authorList>
            <person name="Takarada H."/>
            <person name="Isaki S."/>
            <person name="Hosoyama A."/>
            <person name="Tsuchikane K."/>
            <person name="Katsumata H."/>
            <person name="Baba S."/>
            <person name="Ohji S."/>
            <person name="Yamazaki S."/>
            <person name="Fujita N."/>
        </authorList>
    </citation>
    <scope>NUCLEOTIDE SEQUENCE [LARGE SCALE GENOMIC DNA]</scope>
    <source>
        <strain evidence="4 5">NBRC 16068</strain>
    </source>
</reference>
<dbReference type="eggNOG" id="COG1028">
    <property type="taxonomic scope" value="Bacteria"/>
</dbReference>
<dbReference type="OrthoDB" id="5173603at2"/>
<dbReference type="EMBL" id="BAHC01000171">
    <property type="protein sequence ID" value="GAB92341.1"/>
    <property type="molecule type" value="Genomic_DNA"/>
</dbReference>
<dbReference type="PRINTS" id="PR00081">
    <property type="entry name" value="GDHRDH"/>
</dbReference>
<dbReference type="GO" id="GO:0016616">
    <property type="term" value="F:oxidoreductase activity, acting on the CH-OH group of donors, NAD or NADP as acceptor"/>
    <property type="evidence" value="ECO:0007669"/>
    <property type="project" value="TreeGrafter"/>
</dbReference>
<evidence type="ECO:0000313" key="4">
    <source>
        <dbReference type="EMBL" id="GAB92341.1"/>
    </source>
</evidence>
<dbReference type="SUPFAM" id="SSF51735">
    <property type="entry name" value="NAD(P)-binding Rossmann-fold domains"/>
    <property type="match status" value="1"/>
</dbReference>
<dbReference type="Gene3D" id="3.40.50.720">
    <property type="entry name" value="NAD(P)-binding Rossmann-like Domain"/>
    <property type="match status" value="1"/>
</dbReference>
<dbReference type="NCBIfam" id="TIGR03971">
    <property type="entry name" value="SDR_subfam_1"/>
    <property type="match status" value="1"/>
</dbReference>
<dbReference type="InterPro" id="IPR020904">
    <property type="entry name" value="Sc_DH/Rdtase_CS"/>
</dbReference>
<keyword evidence="2" id="KW-0560">Oxidoreductase</keyword>
<evidence type="ECO:0000256" key="3">
    <source>
        <dbReference type="ARBA" id="ARBA00023027"/>
    </source>
</evidence>
<keyword evidence="5" id="KW-1185">Reference proteome</keyword>
<dbReference type="Pfam" id="PF13561">
    <property type="entry name" value="adh_short_C2"/>
    <property type="match status" value="1"/>
</dbReference>
<proteinExistence type="inferred from homology"/>
<gene>
    <name evidence="4" type="ORF">GORHZ_171_00140</name>
</gene>
<comment type="similarity">
    <text evidence="1">Belongs to the short-chain dehydrogenases/reductases (SDR) family.</text>
</comment>
<dbReference type="AlphaFoldDB" id="K6WF31"/>
<evidence type="ECO:0000313" key="5">
    <source>
        <dbReference type="Proteomes" id="UP000008363"/>
    </source>
</evidence>
<protein>
    <submittedName>
        <fullName evidence="4">Putative oxidoreductase</fullName>
    </submittedName>
</protein>
<dbReference type="CDD" id="cd05233">
    <property type="entry name" value="SDR_c"/>
    <property type="match status" value="1"/>
</dbReference>
<dbReference type="FunFam" id="3.40.50.720:FF:000084">
    <property type="entry name" value="Short-chain dehydrogenase reductase"/>
    <property type="match status" value="1"/>
</dbReference>
<dbReference type="RefSeq" id="WP_006336652.1">
    <property type="nucleotide sequence ID" value="NZ_BAHC01000171.1"/>
</dbReference>
<keyword evidence="3" id="KW-0520">NAD</keyword>
<name>K6WF31_9ACTN</name>
<dbReference type="STRING" id="1108045.GORHZ_171_00140"/>
<dbReference type="Proteomes" id="UP000008363">
    <property type="component" value="Unassembled WGS sequence"/>
</dbReference>
<dbReference type="PANTHER" id="PTHR42760:SF133">
    <property type="entry name" value="3-OXOACYL-[ACYL-CARRIER-PROTEIN] REDUCTASE"/>
    <property type="match status" value="1"/>
</dbReference>
<dbReference type="PANTHER" id="PTHR42760">
    <property type="entry name" value="SHORT-CHAIN DEHYDROGENASES/REDUCTASES FAMILY MEMBER"/>
    <property type="match status" value="1"/>
</dbReference>
<dbReference type="InterPro" id="IPR002347">
    <property type="entry name" value="SDR_fam"/>
</dbReference>